<comment type="caution">
    <text evidence="1">The sequence shown here is derived from an EMBL/GenBank/DDBJ whole genome shotgun (WGS) entry which is preliminary data.</text>
</comment>
<sequence>MIVNGWRIYFIKRLFGKQRRDLQAEVRHLKKKLTFEEYQSHATVKLYTAIMVAIKEKIPLDPFASHLALSGSLKKYSRVKKMGLPDRYRLFFRALQTPEHKAIFILWLGYPRKQGDKNDCYKAFTKMVQKGEFPESIDDLLLNSDRD</sequence>
<dbReference type="Pfam" id="PF11663">
    <property type="entry name" value="Toxin_YhaV"/>
    <property type="match status" value="1"/>
</dbReference>
<dbReference type="Proteomes" id="UP000651156">
    <property type="component" value="Unassembled WGS sequence"/>
</dbReference>
<proteinExistence type="predicted"/>
<gene>
    <name evidence="1" type="ORF">IQ230_08895</name>
</gene>
<dbReference type="RefSeq" id="WP_193931655.1">
    <property type="nucleotide sequence ID" value="NZ_CAWPMZ010000036.1"/>
</dbReference>
<dbReference type="EMBL" id="JADEWN010000017">
    <property type="protein sequence ID" value="MBE9190473.1"/>
    <property type="molecule type" value="Genomic_DNA"/>
</dbReference>
<evidence type="ECO:0000313" key="1">
    <source>
        <dbReference type="EMBL" id="MBE9190473.1"/>
    </source>
</evidence>
<organism evidence="1 2">
    <name type="scientific">Gloeocapsopsis crepidinum LEGE 06123</name>
    <dbReference type="NCBI Taxonomy" id="588587"/>
    <lineage>
        <taxon>Bacteria</taxon>
        <taxon>Bacillati</taxon>
        <taxon>Cyanobacteriota</taxon>
        <taxon>Cyanophyceae</taxon>
        <taxon>Oscillatoriophycideae</taxon>
        <taxon>Chroococcales</taxon>
        <taxon>Chroococcaceae</taxon>
        <taxon>Gloeocapsopsis</taxon>
    </lineage>
</organism>
<accession>A0ABR9UQB8</accession>
<keyword evidence="2" id="KW-1185">Reference proteome</keyword>
<protein>
    <submittedName>
        <fullName evidence="1">Type II toxin-antitoxin system YhaV family toxin</fullName>
    </submittedName>
</protein>
<name>A0ABR9UQB8_9CHRO</name>
<dbReference type="InterPro" id="IPR021679">
    <property type="entry name" value="Toxin_endonuclease_YhaV"/>
</dbReference>
<evidence type="ECO:0000313" key="2">
    <source>
        <dbReference type="Proteomes" id="UP000651156"/>
    </source>
</evidence>
<reference evidence="1 2" key="1">
    <citation type="submission" date="2020-10" db="EMBL/GenBank/DDBJ databases">
        <authorList>
            <person name="Castelo-Branco R."/>
            <person name="Eusebio N."/>
            <person name="Adriana R."/>
            <person name="Vieira A."/>
            <person name="Brugerolle De Fraissinette N."/>
            <person name="Rezende De Castro R."/>
            <person name="Schneider M.P."/>
            <person name="Vasconcelos V."/>
            <person name="Leao P.N."/>
        </authorList>
    </citation>
    <scope>NUCLEOTIDE SEQUENCE [LARGE SCALE GENOMIC DNA]</scope>
    <source>
        <strain evidence="1 2">LEGE 06123</strain>
    </source>
</reference>